<evidence type="ECO:0000256" key="4">
    <source>
        <dbReference type="ARBA" id="ARBA00022989"/>
    </source>
</evidence>
<dbReference type="Gene3D" id="1.20.1250.20">
    <property type="entry name" value="MFS general substrate transporter like domains"/>
    <property type="match status" value="2"/>
</dbReference>
<keyword evidence="5 6" id="KW-0472">Membrane</keyword>
<dbReference type="NCBIfam" id="TIGR00897">
    <property type="entry name" value="2A0118"/>
    <property type="match status" value="1"/>
</dbReference>
<feature type="transmembrane region" description="Helical" evidence="6">
    <location>
        <begin position="356"/>
        <end position="377"/>
    </location>
</feature>
<gene>
    <name evidence="8" type="ORF">CS006_00955</name>
</gene>
<dbReference type="InterPro" id="IPR020846">
    <property type="entry name" value="MFS_dom"/>
</dbReference>
<feature type="transmembrane region" description="Helical" evidence="6">
    <location>
        <begin position="266"/>
        <end position="284"/>
    </location>
</feature>
<dbReference type="PROSITE" id="PS50850">
    <property type="entry name" value="MFS"/>
    <property type="match status" value="1"/>
</dbReference>
<name>A0A2M9HAE4_9BIFI</name>
<feature type="transmembrane region" description="Helical" evidence="6">
    <location>
        <begin position="383"/>
        <end position="404"/>
    </location>
</feature>
<keyword evidence="9" id="KW-1185">Reference proteome</keyword>
<feature type="transmembrane region" description="Helical" evidence="6">
    <location>
        <begin position="42"/>
        <end position="64"/>
    </location>
</feature>
<feature type="transmembrane region" description="Helical" evidence="6">
    <location>
        <begin position="222"/>
        <end position="246"/>
    </location>
</feature>
<dbReference type="OrthoDB" id="3522477at2"/>
<feature type="transmembrane region" description="Helical" evidence="6">
    <location>
        <begin position="76"/>
        <end position="97"/>
    </location>
</feature>
<evidence type="ECO:0000256" key="6">
    <source>
        <dbReference type="SAM" id="Phobius"/>
    </source>
</evidence>
<evidence type="ECO:0000256" key="2">
    <source>
        <dbReference type="ARBA" id="ARBA00022475"/>
    </source>
</evidence>
<feature type="transmembrane region" description="Helical" evidence="6">
    <location>
        <begin position="169"/>
        <end position="189"/>
    </location>
</feature>
<evidence type="ECO:0000256" key="5">
    <source>
        <dbReference type="ARBA" id="ARBA00023136"/>
    </source>
</evidence>
<feature type="transmembrane region" description="Helical" evidence="6">
    <location>
        <begin position="138"/>
        <end position="157"/>
    </location>
</feature>
<accession>A0A2M9HAE4</accession>
<feature type="transmembrane region" description="Helical" evidence="6">
    <location>
        <begin position="322"/>
        <end position="344"/>
    </location>
</feature>
<evidence type="ECO:0000256" key="3">
    <source>
        <dbReference type="ARBA" id="ARBA00022692"/>
    </source>
</evidence>
<dbReference type="Proteomes" id="UP000229095">
    <property type="component" value="Unassembled WGS sequence"/>
</dbReference>
<evidence type="ECO:0000313" key="8">
    <source>
        <dbReference type="EMBL" id="PJM73779.1"/>
    </source>
</evidence>
<dbReference type="InterPro" id="IPR050189">
    <property type="entry name" value="MFS_Efflux_Transporters"/>
</dbReference>
<dbReference type="CDD" id="cd17337">
    <property type="entry name" value="MFS_CsbX"/>
    <property type="match status" value="1"/>
</dbReference>
<organism evidence="8 9">
    <name type="scientific">Bifidobacterium primatium</name>
    <dbReference type="NCBI Taxonomy" id="2045438"/>
    <lineage>
        <taxon>Bacteria</taxon>
        <taxon>Bacillati</taxon>
        <taxon>Actinomycetota</taxon>
        <taxon>Actinomycetes</taxon>
        <taxon>Bifidobacteriales</taxon>
        <taxon>Bifidobacteriaceae</taxon>
        <taxon>Bifidobacterium</taxon>
    </lineage>
</organism>
<evidence type="ECO:0000313" key="9">
    <source>
        <dbReference type="Proteomes" id="UP000229095"/>
    </source>
</evidence>
<feature type="domain" description="Major facilitator superfamily (MFS) profile" evidence="7">
    <location>
        <begin position="1"/>
        <end position="409"/>
    </location>
</feature>
<sequence>MSKLSNSTRRLIGGFLAIAVFMTGDGFELTFLSKYMVDHGFAATQASLLITLYGLFAAAAAWTSGVLAEMFGAKRLMLIGATWWIVIQIVFLGVALPSGSYPFILAVYAVRGVGYPLFIYSFVVLMAETVDPAKLSSAMGWFWTSFSMGIGVFGAYLPSYIIPVLGEYKTFWCAMPFAIVGTIMCILLVPNTKGRASEGLDRAEQIRELTKGATILVKNRQVAFAAIVRVINNLVLYGFPVIMPLYLSTKNNGGGGWFPTETWMRFWGFVFVVTLFANVFWGWFGDRFGWMMPVRWFGCLLLTVSTLFVYYVPQFFGANAPLMWIGFFLVGVGTCAFVPLTAVVTTLAPGEQGAALSAYNLAAGLTTFAGPLIATIVMPIAGFGGVCWAYAILYAFAFVLTFFIRPKQPGFDIKGRRLSEEERIAEVESITGDIAEVREAEASLTKQA</sequence>
<dbReference type="PANTHER" id="PTHR43124">
    <property type="entry name" value="PURINE EFFLUX PUMP PBUE"/>
    <property type="match status" value="1"/>
</dbReference>
<dbReference type="EMBL" id="PEBI01000001">
    <property type="protein sequence ID" value="PJM73779.1"/>
    <property type="molecule type" value="Genomic_DNA"/>
</dbReference>
<keyword evidence="4 6" id="KW-1133">Transmembrane helix</keyword>
<proteinExistence type="predicted"/>
<dbReference type="RefSeq" id="WP_100509925.1">
    <property type="nucleotide sequence ID" value="NZ_PEBI01000001.1"/>
</dbReference>
<dbReference type="AlphaFoldDB" id="A0A2M9HAE4"/>
<evidence type="ECO:0000256" key="1">
    <source>
        <dbReference type="ARBA" id="ARBA00004651"/>
    </source>
</evidence>
<comment type="subcellular location">
    <subcellularLocation>
        <location evidence="1">Cell membrane</location>
        <topology evidence="1">Multi-pass membrane protein</topology>
    </subcellularLocation>
</comment>
<dbReference type="GO" id="GO:0005886">
    <property type="term" value="C:plasma membrane"/>
    <property type="evidence" value="ECO:0007669"/>
    <property type="project" value="UniProtKB-SubCell"/>
</dbReference>
<evidence type="ECO:0000259" key="7">
    <source>
        <dbReference type="PROSITE" id="PS50850"/>
    </source>
</evidence>
<keyword evidence="3 6" id="KW-0812">Transmembrane</keyword>
<feature type="transmembrane region" description="Helical" evidence="6">
    <location>
        <begin position="296"/>
        <end position="316"/>
    </location>
</feature>
<dbReference type="InterPro" id="IPR011701">
    <property type="entry name" value="MFS"/>
</dbReference>
<dbReference type="Pfam" id="PF07690">
    <property type="entry name" value="MFS_1"/>
    <property type="match status" value="1"/>
</dbReference>
<dbReference type="InterPro" id="IPR004748">
    <property type="entry name" value="Polyol_permease-like"/>
</dbReference>
<dbReference type="InterPro" id="IPR036259">
    <property type="entry name" value="MFS_trans_sf"/>
</dbReference>
<feature type="transmembrane region" description="Helical" evidence="6">
    <location>
        <begin position="103"/>
        <end position="126"/>
    </location>
</feature>
<comment type="caution">
    <text evidence="8">The sequence shown here is derived from an EMBL/GenBank/DDBJ whole genome shotgun (WGS) entry which is preliminary data.</text>
</comment>
<reference evidence="8 9" key="1">
    <citation type="submission" date="2017-10" db="EMBL/GenBank/DDBJ databases">
        <title>Draft genome sequences of strains TRE 1, TRE 9, TRE H and TRI 7, isolated from tamarins, belonging to four potential novel Bifidobacterium species.</title>
        <authorList>
            <person name="Mattarelli P."/>
            <person name="Modesto M."/>
            <person name="Puglisi E."/>
            <person name="Morelli L."/>
            <person name="Spezio C."/>
            <person name="Bonetti A."/>
            <person name="Sandri C."/>
        </authorList>
    </citation>
    <scope>NUCLEOTIDE SEQUENCE [LARGE SCALE GENOMIC DNA]</scope>
    <source>
        <strain evidence="9">TRE1</strain>
    </source>
</reference>
<dbReference type="GO" id="GO:0022857">
    <property type="term" value="F:transmembrane transporter activity"/>
    <property type="evidence" value="ECO:0007669"/>
    <property type="project" value="InterPro"/>
</dbReference>
<protein>
    <submittedName>
        <fullName evidence="8">Cytochrome C biogenesis protein CcdA</fullName>
    </submittedName>
</protein>
<dbReference type="PANTHER" id="PTHR43124:SF3">
    <property type="entry name" value="CHLORAMPHENICOL EFFLUX PUMP RV0191"/>
    <property type="match status" value="1"/>
</dbReference>
<dbReference type="SUPFAM" id="SSF103473">
    <property type="entry name" value="MFS general substrate transporter"/>
    <property type="match status" value="1"/>
</dbReference>
<keyword evidence="2" id="KW-1003">Cell membrane</keyword>